<gene>
    <name evidence="1" type="ORF">HLI_06080</name>
</gene>
<reference evidence="1 2" key="1">
    <citation type="submission" date="2018-01" db="EMBL/GenBank/DDBJ databases">
        <title>The whole genome sequencing and assembly of Halobacillus litoralis ERB031 strain.</title>
        <authorList>
            <person name="Lee S.-J."/>
            <person name="Park M.-K."/>
            <person name="Kim J.-Y."/>
            <person name="Lee Y.-J."/>
            <person name="Yi H."/>
            <person name="Bahn Y.-S."/>
            <person name="Kim J.F."/>
            <person name="Lee D.-W."/>
        </authorList>
    </citation>
    <scope>NUCLEOTIDE SEQUENCE [LARGE SCALE GENOMIC DNA]</scope>
    <source>
        <strain evidence="1 2">ERB 031</strain>
    </source>
</reference>
<dbReference type="AlphaFoldDB" id="A0A410MAX8"/>
<protein>
    <submittedName>
        <fullName evidence="1">Uncharacterized protein</fullName>
    </submittedName>
</protein>
<dbReference type="KEGG" id="hli:HLI_06080"/>
<dbReference type="Proteomes" id="UP000287756">
    <property type="component" value="Chromosome"/>
</dbReference>
<name>A0A410MAX8_9BACI</name>
<dbReference type="EMBL" id="CP026118">
    <property type="protein sequence ID" value="QAS51833.1"/>
    <property type="molecule type" value="Genomic_DNA"/>
</dbReference>
<sequence length="108" mass="12862">MNPYILKSKPIYEKAMSQLSWEEQTITMILFEVGSRVRVDALTLGRKDFFLVNVKYTIKKMKTNGSDWYPSRNQVRKTIKKLNEIGFMKIDDDGLPLWFYKDIEYLLE</sequence>
<organism evidence="1 2">
    <name type="scientific">Halobacillus litoralis</name>
    <dbReference type="NCBI Taxonomy" id="45668"/>
    <lineage>
        <taxon>Bacteria</taxon>
        <taxon>Bacillati</taxon>
        <taxon>Bacillota</taxon>
        <taxon>Bacilli</taxon>
        <taxon>Bacillales</taxon>
        <taxon>Bacillaceae</taxon>
        <taxon>Halobacillus</taxon>
    </lineage>
</organism>
<evidence type="ECO:0000313" key="2">
    <source>
        <dbReference type="Proteomes" id="UP000287756"/>
    </source>
</evidence>
<proteinExistence type="predicted"/>
<dbReference type="RefSeq" id="WP_128523908.1">
    <property type="nucleotide sequence ID" value="NZ_CP026118.1"/>
</dbReference>
<accession>A0A410MAX8</accession>
<evidence type="ECO:0000313" key="1">
    <source>
        <dbReference type="EMBL" id="QAS51833.1"/>
    </source>
</evidence>
<dbReference type="OrthoDB" id="2973877at2"/>